<dbReference type="NCBIfam" id="TIGR04057">
    <property type="entry name" value="SusC_RagA_signa"/>
    <property type="match status" value="1"/>
</dbReference>
<evidence type="ECO:0000256" key="9">
    <source>
        <dbReference type="RuleBase" id="RU003357"/>
    </source>
</evidence>
<dbReference type="Pfam" id="PF00593">
    <property type="entry name" value="TonB_dep_Rec_b-barrel"/>
    <property type="match status" value="1"/>
</dbReference>
<keyword evidence="3 8" id="KW-1134">Transmembrane beta strand</keyword>
<keyword evidence="7 8" id="KW-0998">Cell outer membrane</keyword>
<comment type="caution">
    <text evidence="13">The sequence shown here is derived from an EMBL/GenBank/DDBJ whole genome shotgun (WGS) entry which is preliminary data.</text>
</comment>
<dbReference type="Gene3D" id="2.60.40.1120">
    <property type="entry name" value="Carboxypeptidase-like, regulatory domain"/>
    <property type="match status" value="1"/>
</dbReference>
<dbReference type="Proteomes" id="UP000434850">
    <property type="component" value="Unassembled WGS sequence"/>
</dbReference>
<evidence type="ECO:0000256" key="7">
    <source>
        <dbReference type="ARBA" id="ARBA00023237"/>
    </source>
</evidence>
<evidence type="ECO:0000256" key="4">
    <source>
        <dbReference type="ARBA" id="ARBA00022692"/>
    </source>
</evidence>
<organism evidence="13 14">
    <name type="scientific">Mucilaginibacter aquatilis</name>
    <dbReference type="NCBI Taxonomy" id="1517760"/>
    <lineage>
        <taxon>Bacteria</taxon>
        <taxon>Pseudomonadati</taxon>
        <taxon>Bacteroidota</taxon>
        <taxon>Sphingobacteriia</taxon>
        <taxon>Sphingobacteriales</taxon>
        <taxon>Sphingobacteriaceae</taxon>
        <taxon>Mucilaginibacter</taxon>
    </lineage>
</organism>
<dbReference type="InterPro" id="IPR037066">
    <property type="entry name" value="Plug_dom_sf"/>
</dbReference>
<protein>
    <submittedName>
        <fullName evidence="13">SusC/RagA family TonB-linked outer membrane protein</fullName>
    </submittedName>
</protein>
<dbReference type="InterPro" id="IPR008969">
    <property type="entry name" value="CarboxyPept-like_regulatory"/>
</dbReference>
<dbReference type="EMBL" id="WQLA01000004">
    <property type="protein sequence ID" value="MVN91822.1"/>
    <property type="molecule type" value="Genomic_DNA"/>
</dbReference>
<evidence type="ECO:0000256" key="10">
    <source>
        <dbReference type="SAM" id="SignalP"/>
    </source>
</evidence>
<keyword evidence="6 8" id="KW-0472">Membrane</keyword>
<dbReference type="InterPro" id="IPR012910">
    <property type="entry name" value="Plug_dom"/>
</dbReference>
<keyword evidence="10" id="KW-0732">Signal</keyword>
<dbReference type="OrthoDB" id="9768177at2"/>
<feature type="signal peptide" evidence="10">
    <location>
        <begin position="1"/>
        <end position="33"/>
    </location>
</feature>
<evidence type="ECO:0000256" key="8">
    <source>
        <dbReference type="PROSITE-ProRule" id="PRU01360"/>
    </source>
</evidence>
<sequence>MKKLLHRSLLKKHVKGWCLSLLVLVTALGHALAQNTVIVSGTVRDEKSKEALPGVIISASASKKGTATDVNGKFTLQVQQGEQLSIRSVGYQETTVVAGSQTDFNITLAPTQTNLNDVVVVGYGTQRKVDLTGAVSQVAGSELSRRPVTSVGSALQGQMPGVTVNVQRGLPGNNGGTIRIRGIGTLGNANPLLVIDGVQAGDINILNPEDIESVSVLKDAASASIYGVRGSNGVILITTKKGAKNAEPTLSYNNYFGFQKPTALPKYLGSPQYMELLNEARVNAGLNPTYTPEQIEIARNGSDPNFFANTDWINEIFKNNAPQQNHNLNLSGGSNKTNYYLSYGYLKEGGFITGDVYGAKRHTIRTRVTSTLFDRLDIDASIGYIDRAYSESNESTGAGAGPLSVAQYISPLVPVRFTNGSWGYGGGSRNPLAVVTDGGYNDFSSQEITANIQTALHITKDFRLRAQYGLVRSNSLREIFTKTIDYVSPVTDQVIYQTNFPNRFSNADYTRTYQMVNARAEYEKTFVKKHYVKAFVGVQREEDINKNFDAYRTYFPTQDVANLSLGSADNQFNNGSADQDALQSVFGRVNYSFNQRYLFEGNFRFDASSKFIKELRWDNFLSASAGWVFSEESFFAPLRKIIDIGKIRVSYGSQGNDNISSSSYMKTYSAVATMPIGNTITSGFRESRIANPLLRWEAGTKQDIGIDLSMLNGRLGVTADYYINNTNGILLPVPLPGVLGGAFPQQNAGKVQNKGWELSLTYRDKIDDFTYNLSANLSDVKNKVVSLGGTIPTFGDQVRILNQPIDSFYGYVADRLAQESDFTVNPNNPIATRYTPNFPFDSSFPMRPGDVIYKDLNGDGKITADGDRQVIGNPIPRYTYAFTGNFGYKSFDLTIFLQGVGKASGYVNGAARHAFINDASSPQEFHLDRWTPTNTGASYPRLAYGFSYNQRLSTKWLEDASYFRVKNIQLGYTLPKSFTEKIRVSRLRVYASADNLFTATNFFYGYDPETPVTAGGFYPVPKTIVFGLNLSFK</sequence>
<dbReference type="InterPro" id="IPR023997">
    <property type="entry name" value="TonB-dep_OMP_SusC/RagA_CS"/>
</dbReference>
<evidence type="ECO:0000256" key="3">
    <source>
        <dbReference type="ARBA" id="ARBA00022452"/>
    </source>
</evidence>
<evidence type="ECO:0000256" key="6">
    <source>
        <dbReference type="ARBA" id="ARBA00023136"/>
    </source>
</evidence>
<comment type="subcellular location">
    <subcellularLocation>
        <location evidence="1 8">Cell outer membrane</location>
        <topology evidence="1 8">Multi-pass membrane protein</topology>
    </subcellularLocation>
</comment>
<gene>
    <name evidence="13" type="ORF">GO816_11850</name>
</gene>
<dbReference type="PROSITE" id="PS52016">
    <property type="entry name" value="TONB_DEPENDENT_REC_3"/>
    <property type="match status" value="1"/>
</dbReference>
<keyword evidence="14" id="KW-1185">Reference proteome</keyword>
<dbReference type="InterPro" id="IPR000531">
    <property type="entry name" value="Beta-barrel_TonB"/>
</dbReference>
<dbReference type="Gene3D" id="2.170.130.10">
    <property type="entry name" value="TonB-dependent receptor, plug domain"/>
    <property type="match status" value="1"/>
</dbReference>
<dbReference type="InterPro" id="IPR036942">
    <property type="entry name" value="Beta-barrel_TonB_sf"/>
</dbReference>
<name>A0A6I4I9T7_9SPHI</name>
<accession>A0A6I4I9T7</accession>
<dbReference type="Gene3D" id="2.40.170.20">
    <property type="entry name" value="TonB-dependent receptor, beta-barrel domain"/>
    <property type="match status" value="1"/>
</dbReference>
<dbReference type="Pfam" id="PF07715">
    <property type="entry name" value="Plug"/>
    <property type="match status" value="1"/>
</dbReference>
<evidence type="ECO:0000313" key="13">
    <source>
        <dbReference type="EMBL" id="MVN91822.1"/>
    </source>
</evidence>
<dbReference type="Pfam" id="PF13715">
    <property type="entry name" value="CarbopepD_reg_2"/>
    <property type="match status" value="1"/>
</dbReference>
<dbReference type="GO" id="GO:0009279">
    <property type="term" value="C:cell outer membrane"/>
    <property type="evidence" value="ECO:0007669"/>
    <property type="project" value="UniProtKB-SubCell"/>
</dbReference>
<evidence type="ECO:0000313" key="14">
    <source>
        <dbReference type="Proteomes" id="UP000434850"/>
    </source>
</evidence>
<keyword evidence="5 9" id="KW-0798">TonB box</keyword>
<proteinExistence type="inferred from homology"/>
<feature type="domain" description="TonB-dependent receptor-like beta-barrel" evidence="11">
    <location>
        <begin position="426"/>
        <end position="996"/>
    </location>
</feature>
<dbReference type="SUPFAM" id="SSF49464">
    <property type="entry name" value="Carboxypeptidase regulatory domain-like"/>
    <property type="match status" value="1"/>
</dbReference>
<feature type="domain" description="TonB-dependent receptor plug" evidence="12">
    <location>
        <begin position="128"/>
        <end position="234"/>
    </location>
</feature>
<dbReference type="InterPro" id="IPR023996">
    <property type="entry name" value="TonB-dep_OMP_SusC/RagA"/>
</dbReference>
<keyword evidence="2 8" id="KW-0813">Transport</keyword>
<keyword evidence="4 8" id="KW-0812">Transmembrane</keyword>
<dbReference type="FunFam" id="2.170.130.10:FF:000003">
    <property type="entry name" value="SusC/RagA family TonB-linked outer membrane protein"/>
    <property type="match status" value="1"/>
</dbReference>
<comment type="similarity">
    <text evidence="8 9">Belongs to the TonB-dependent receptor family.</text>
</comment>
<feature type="chain" id="PRO_5026282049" evidence="10">
    <location>
        <begin position="34"/>
        <end position="1033"/>
    </location>
</feature>
<dbReference type="AlphaFoldDB" id="A0A6I4I9T7"/>
<dbReference type="InterPro" id="IPR039426">
    <property type="entry name" value="TonB-dep_rcpt-like"/>
</dbReference>
<reference evidence="13 14" key="1">
    <citation type="submission" date="2019-12" db="EMBL/GenBank/DDBJ databases">
        <title>Mucilaginibacter sp. HME9299 genome sequencing and assembly.</title>
        <authorList>
            <person name="Kang H."/>
            <person name="Kim H."/>
            <person name="Joh K."/>
        </authorList>
    </citation>
    <scope>NUCLEOTIDE SEQUENCE [LARGE SCALE GENOMIC DNA]</scope>
    <source>
        <strain evidence="13 14">HME9299</strain>
    </source>
</reference>
<dbReference type="RefSeq" id="WP_157542143.1">
    <property type="nucleotide sequence ID" value="NZ_WQLA01000004.1"/>
</dbReference>
<evidence type="ECO:0000256" key="2">
    <source>
        <dbReference type="ARBA" id="ARBA00022448"/>
    </source>
</evidence>
<dbReference type="SUPFAM" id="SSF56935">
    <property type="entry name" value="Porins"/>
    <property type="match status" value="1"/>
</dbReference>
<dbReference type="NCBIfam" id="TIGR04056">
    <property type="entry name" value="OMP_RagA_SusC"/>
    <property type="match status" value="1"/>
</dbReference>
<evidence type="ECO:0000259" key="12">
    <source>
        <dbReference type="Pfam" id="PF07715"/>
    </source>
</evidence>
<evidence type="ECO:0000259" key="11">
    <source>
        <dbReference type="Pfam" id="PF00593"/>
    </source>
</evidence>
<evidence type="ECO:0000256" key="1">
    <source>
        <dbReference type="ARBA" id="ARBA00004571"/>
    </source>
</evidence>
<evidence type="ECO:0000256" key="5">
    <source>
        <dbReference type="ARBA" id="ARBA00023077"/>
    </source>
</evidence>